<proteinExistence type="predicted"/>
<reference evidence="1" key="1">
    <citation type="submission" date="2023-07" db="EMBL/GenBank/DDBJ databases">
        <title>Black Yeasts Isolated from many extreme environments.</title>
        <authorList>
            <person name="Coleine C."/>
            <person name="Stajich J.E."/>
            <person name="Selbmann L."/>
        </authorList>
    </citation>
    <scope>NUCLEOTIDE SEQUENCE</scope>
    <source>
        <strain evidence="1">CCFEE 5714</strain>
    </source>
</reference>
<evidence type="ECO:0000313" key="1">
    <source>
        <dbReference type="EMBL" id="KAK3711446.1"/>
    </source>
</evidence>
<protein>
    <submittedName>
        <fullName evidence="1">Uncharacterized protein</fullName>
    </submittedName>
</protein>
<dbReference type="EMBL" id="JAUTXU010000076">
    <property type="protein sequence ID" value="KAK3711446.1"/>
    <property type="molecule type" value="Genomic_DNA"/>
</dbReference>
<keyword evidence="2" id="KW-1185">Reference proteome</keyword>
<gene>
    <name evidence="1" type="ORF">LTR37_009625</name>
</gene>
<accession>A0ACC3N785</accession>
<comment type="caution">
    <text evidence="1">The sequence shown here is derived from an EMBL/GenBank/DDBJ whole genome shotgun (WGS) entry which is preliminary data.</text>
</comment>
<name>A0ACC3N785_9PEZI</name>
<sequence>MGVKSLKLALVAVLATGLDACQRERKIHNHSHVKRALTQRAPLTADERLIISSFDNNSISDWSYYYTHGLHLAGRNESQAQWTADRWSEAGIPSTRLDTYNVFLDYPINKSMIMTYANGSVFTPALVEDVLPEDDTSSYPNRIPTFHGYSFSGAASGEFVYIGRGQQVDFDALVSAGVDLEGKIAISRYGGPFRGLKVKNAQAHGMVGAILFTDPADDGNVTVANGYAAYPDGPARNPTSVQRGSVQFLSTYPGDPTTPGYPSIGNNVSRADKSAVVPQIPSIPISLLDAQPILAALDGHGTPGRQVDRPTEDWVGGLNATYSTGPSTAVIDMSNYMQDDYTDIWNAIGVINGTSADETVIIGNHRDAWIIGGAADPNSGTAIIVELGRTLGKLLATGWQPRRNIVLCSWDAEEYGLVGSTEWVEQYIPWISGTVVSYLNIDVGASGPHPGISATPELHEISIEMMKKVMWMGMNQTMYDVWMDDTEGEVGVLGSGSDYTAFLHNGIASIDMGSDPDPVEHRDPIYHYHSNYDSYHWMSTYGDPGFLTHKSMGQYLTLLAYHIASEPSLPLNVLNYADQMDLYYTDLQEVISEANRSVDTSELRQAIDTFRTQAQEAQALEQQAMSMGDEALLEVVNRKKRDFQRGFVSQGGLPGREFYKHVVFAPGLDTGYAPVTFPGITEQIEAGDFDLAEQWVERTAAAIRVAGNILRT</sequence>
<dbReference type="Proteomes" id="UP001281147">
    <property type="component" value="Unassembled WGS sequence"/>
</dbReference>
<organism evidence="1 2">
    <name type="scientific">Vermiconidia calcicola</name>
    <dbReference type="NCBI Taxonomy" id="1690605"/>
    <lineage>
        <taxon>Eukaryota</taxon>
        <taxon>Fungi</taxon>
        <taxon>Dikarya</taxon>
        <taxon>Ascomycota</taxon>
        <taxon>Pezizomycotina</taxon>
        <taxon>Dothideomycetes</taxon>
        <taxon>Dothideomycetidae</taxon>
        <taxon>Mycosphaerellales</taxon>
        <taxon>Extremaceae</taxon>
        <taxon>Vermiconidia</taxon>
    </lineage>
</organism>
<evidence type="ECO:0000313" key="2">
    <source>
        <dbReference type="Proteomes" id="UP001281147"/>
    </source>
</evidence>